<sequence length="337" mass="36048">MRGNATVGDMNQVSGGLTGVSVVLPILNEERDLRESITAILGQKFEGNFEVILALGPSHDRTNEIAKDLAAADSRVVLVDNPTGRTANGLNAAIAQAKYSIISRIDGHAQISPTYLKDAVALLNKTGAVNVGGIMAAVGQSKFEKAVATAMRSPLGVGSSRFHTGGEAGPADTVYLGTFQKAALIAAGGYDERFTRAQDWELNFRLRKNGGTVWFDPSLVVTYRPRSSIKALAKQYFQYGTWRHAVSRSHKGSVNYRYLAPPTALAINTISFIAGLLISPIFFLPLAGYLIAIILGSLVIGKSISEKVILPAVLITMHMVWGAGYLSSPRGLMAEEE</sequence>
<dbReference type="AlphaFoldDB" id="A0A6J6SID4"/>
<dbReference type="Gene3D" id="3.90.550.10">
    <property type="entry name" value="Spore Coat Polysaccharide Biosynthesis Protein SpsA, Chain A"/>
    <property type="match status" value="1"/>
</dbReference>
<dbReference type="PANTHER" id="PTHR43685">
    <property type="entry name" value="GLYCOSYLTRANSFERASE"/>
    <property type="match status" value="1"/>
</dbReference>
<feature type="transmembrane region" description="Helical" evidence="1">
    <location>
        <begin position="308"/>
        <end position="327"/>
    </location>
</feature>
<reference evidence="3" key="1">
    <citation type="submission" date="2020-05" db="EMBL/GenBank/DDBJ databases">
        <authorList>
            <person name="Chiriac C."/>
            <person name="Salcher M."/>
            <person name="Ghai R."/>
            <person name="Kavagutti S V."/>
        </authorList>
    </citation>
    <scope>NUCLEOTIDE SEQUENCE</scope>
</reference>
<dbReference type="CDD" id="cd02525">
    <property type="entry name" value="Succinoglycan_BP_ExoA"/>
    <property type="match status" value="1"/>
</dbReference>
<keyword evidence="1" id="KW-1133">Transmembrane helix</keyword>
<feature type="transmembrane region" description="Helical" evidence="1">
    <location>
        <begin position="258"/>
        <end position="276"/>
    </location>
</feature>
<evidence type="ECO:0000313" key="3">
    <source>
        <dbReference type="EMBL" id="CAB4734473.1"/>
    </source>
</evidence>
<dbReference type="Pfam" id="PF00535">
    <property type="entry name" value="Glycos_transf_2"/>
    <property type="match status" value="1"/>
</dbReference>
<dbReference type="InterPro" id="IPR050834">
    <property type="entry name" value="Glycosyltransf_2"/>
</dbReference>
<dbReference type="InterPro" id="IPR001173">
    <property type="entry name" value="Glyco_trans_2-like"/>
</dbReference>
<feature type="transmembrane region" description="Helical" evidence="1">
    <location>
        <begin position="282"/>
        <end position="301"/>
    </location>
</feature>
<dbReference type="PANTHER" id="PTHR43685:SF2">
    <property type="entry name" value="GLYCOSYLTRANSFERASE 2-LIKE DOMAIN-CONTAINING PROTEIN"/>
    <property type="match status" value="1"/>
</dbReference>
<organism evidence="3">
    <name type="scientific">freshwater metagenome</name>
    <dbReference type="NCBI Taxonomy" id="449393"/>
    <lineage>
        <taxon>unclassified sequences</taxon>
        <taxon>metagenomes</taxon>
        <taxon>ecological metagenomes</taxon>
    </lineage>
</organism>
<dbReference type="SUPFAM" id="SSF53448">
    <property type="entry name" value="Nucleotide-diphospho-sugar transferases"/>
    <property type="match status" value="1"/>
</dbReference>
<dbReference type="EMBL" id="CAEZYV010000043">
    <property type="protein sequence ID" value="CAB4734473.1"/>
    <property type="molecule type" value="Genomic_DNA"/>
</dbReference>
<dbReference type="InterPro" id="IPR029044">
    <property type="entry name" value="Nucleotide-diphossugar_trans"/>
</dbReference>
<protein>
    <submittedName>
        <fullName evidence="3">Unannotated protein</fullName>
    </submittedName>
</protein>
<keyword evidence="1" id="KW-0472">Membrane</keyword>
<gene>
    <name evidence="3" type="ORF">UFOPK2788_00404</name>
</gene>
<accession>A0A6J6SID4</accession>
<keyword evidence="1" id="KW-0812">Transmembrane</keyword>
<evidence type="ECO:0000256" key="1">
    <source>
        <dbReference type="SAM" id="Phobius"/>
    </source>
</evidence>
<name>A0A6J6SID4_9ZZZZ</name>
<feature type="domain" description="Glycosyltransferase 2-like" evidence="2">
    <location>
        <begin position="21"/>
        <end position="151"/>
    </location>
</feature>
<proteinExistence type="predicted"/>
<evidence type="ECO:0000259" key="2">
    <source>
        <dbReference type="Pfam" id="PF00535"/>
    </source>
</evidence>